<protein>
    <submittedName>
        <fullName evidence="2">Uncharacterized protein</fullName>
    </submittedName>
</protein>
<dbReference type="RefSeq" id="WP_171702272.1">
    <property type="nucleotide sequence ID" value="NZ_JABFHI010000003.1"/>
</dbReference>
<dbReference type="AlphaFoldDB" id="A0A7Y3TXI7"/>
<accession>A0A7Y3TXI7</accession>
<dbReference type="EMBL" id="JABFHI010000003">
    <property type="protein sequence ID" value="NOG31803.1"/>
    <property type="molecule type" value="Genomic_DNA"/>
</dbReference>
<feature type="region of interest" description="Disordered" evidence="1">
    <location>
        <begin position="570"/>
        <end position="658"/>
    </location>
</feature>
<comment type="caution">
    <text evidence="2">The sequence shown here is derived from an EMBL/GenBank/DDBJ whole genome shotgun (WGS) entry which is preliminary data.</text>
</comment>
<evidence type="ECO:0000313" key="2">
    <source>
        <dbReference type="EMBL" id="NOG31803.1"/>
    </source>
</evidence>
<organism evidence="2 3">
    <name type="scientific">Vreelandella azerica</name>
    <dbReference type="NCBI Taxonomy" id="2732867"/>
    <lineage>
        <taxon>Bacteria</taxon>
        <taxon>Pseudomonadati</taxon>
        <taxon>Pseudomonadota</taxon>
        <taxon>Gammaproteobacteria</taxon>
        <taxon>Oceanospirillales</taxon>
        <taxon>Halomonadaceae</taxon>
        <taxon>Vreelandella</taxon>
    </lineage>
</organism>
<evidence type="ECO:0000313" key="3">
    <source>
        <dbReference type="Proteomes" id="UP000588806"/>
    </source>
</evidence>
<gene>
    <name evidence="2" type="ORF">HLB35_08535</name>
</gene>
<sequence length="658" mass="69800">MTDGQPSYGSDNRVNSSEETQWLNFLENNGFDASYVVGFGSGFGNDTSEILPIAAKPDADGNYSDTFDNSDVVLTVDNDNLSAELQSLLGLTVGASGNVTDNDDEGVDGWGNPTLVSVEFGGTTYTFNSSQTEHTINTDAGDLLIRDDGSYEFTQADSITADQTATVSYTVQDADGSTDTSSLVLTTQSAEIFNGSIIQNINAEEVYQLGGLASSVKVDISGYRDGVENGEIVLKKDGITVENYDLDNVFDGSNQSINTFGSGDLFDEVVIRNTDEYLFDIDRVEAIVEPDSSPILNGILVDGIVEGAVYTTTSGVTGTTDAKGAFSYREGDSVTFMVGDVVIGSATPEDLAAGQVFLQDLADVERTDLNDEYVENMAVFLQSLDADGNAENGITITPEMHAQFAEANLDLRSASEAELKAAIETAGHTYVTEAEAMEHVREMLELHAGISEFDERVADNDLLTATLAKGTLEGLSYVASSGLQGEMVDGVFEYGDGDTIELFVGEQLVASFSADRVGDDGVISFDEAGFTVSHEELDALLSPQAELAGTNRLNEDADVVSLIGEDEEPLFTHDESSDQGESVEEASVASLENTDGAGEAASLIADELLNSSEDELFKDEGEEGGAQQAKVPADQAEAPAHVTNPHDDLNTSNNSIDQ</sequence>
<dbReference type="Proteomes" id="UP000588806">
    <property type="component" value="Unassembled WGS sequence"/>
</dbReference>
<reference evidence="2 3" key="2">
    <citation type="submission" date="2020-06" db="EMBL/GenBank/DDBJ databases">
        <title>Halomonas songnenensis sp. nov., a moderately halophilic bacterium isolated from saline and alkaline soils.</title>
        <authorList>
            <person name="Jiang J."/>
            <person name="Pan Y."/>
        </authorList>
    </citation>
    <scope>NUCLEOTIDE SEQUENCE [LARGE SCALE GENOMIC DNA]</scope>
    <source>
        <strain evidence="2 3">TBZ9</strain>
    </source>
</reference>
<proteinExistence type="predicted"/>
<name>A0A7Y3TXI7_9GAMM</name>
<evidence type="ECO:0000256" key="1">
    <source>
        <dbReference type="SAM" id="MobiDB-lite"/>
    </source>
</evidence>
<keyword evidence="3" id="KW-1185">Reference proteome</keyword>
<reference evidence="2 3" key="1">
    <citation type="submission" date="2020-05" db="EMBL/GenBank/DDBJ databases">
        <authorList>
            <person name="Ruan W."/>
            <person name="Jeon C.O."/>
            <person name="Chun B.H."/>
        </authorList>
    </citation>
    <scope>NUCLEOTIDE SEQUENCE [LARGE SCALE GENOMIC DNA]</scope>
    <source>
        <strain evidence="2 3">TBZ9</strain>
    </source>
</reference>
<feature type="compositionally biased region" description="Acidic residues" evidence="1">
    <location>
        <begin position="612"/>
        <end position="623"/>
    </location>
</feature>